<dbReference type="AlphaFoldDB" id="A0A1Y5F3P5"/>
<reference evidence="2" key="1">
    <citation type="journal article" date="2017" name="Proc. Natl. Acad. Sci. U.S.A.">
        <title>Simulation of Deepwater Horizon oil plume reveals substrate specialization within a complex community of hydrocarbon-degraders.</title>
        <authorList>
            <person name="Hu P."/>
            <person name="Dubinsky E.A."/>
            <person name="Probst A.J."/>
            <person name="Wang J."/>
            <person name="Sieber C.M.K."/>
            <person name="Tom L.M."/>
            <person name="Gardinali P."/>
            <person name="Banfield J.F."/>
            <person name="Atlas R.M."/>
            <person name="Andersen G.L."/>
        </authorList>
    </citation>
    <scope>NUCLEOTIDE SEQUENCE [LARGE SCALE GENOMIC DNA]</scope>
</reference>
<evidence type="ECO:0000313" key="1">
    <source>
        <dbReference type="EMBL" id="OUR94862.1"/>
    </source>
</evidence>
<sequence length="60" mass="7229">MNEINLFWKELPRKDFFYFYFISGYTLTVIDRMSDYVEAGSRKKGANLQGPPFLFLFFQM</sequence>
<proteinExistence type="predicted"/>
<evidence type="ECO:0000313" key="2">
    <source>
        <dbReference type="Proteomes" id="UP000196531"/>
    </source>
</evidence>
<organism evidence="1 2">
    <name type="scientific">Halobacteriovorax marinus</name>
    <dbReference type="NCBI Taxonomy" id="97084"/>
    <lineage>
        <taxon>Bacteria</taxon>
        <taxon>Pseudomonadati</taxon>
        <taxon>Bdellovibrionota</taxon>
        <taxon>Bacteriovoracia</taxon>
        <taxon>Bacteriovoracales</taxon>
        <taxon>Halobacteriovoraceae</taxon>
        <taxon>Halobacteriovorax</taxon>
    </lineage>
</organism>
<dbReference type="Proteomes" id="UP000196531">
    <property type="component" value="Unassembled WGS sequence"/>
</dbReference>
<comment type="caution">
    <text evidence="1">The sequence shown here is derived from an EMBL/GenBank/DDBJ whole genome shotgun (WGS) entry which is preliminary data.</text>
</comment>
<protein>
    <submittedName>
        <fullName evidence="1">Uncharacterized protein</fullName>
    </submittedName>
</protein>
<dbReference type="EMBL" id="MAAO01000010">
    <property type="protein sequence ID" value="OUR94862.1"/>
    <property type="molecule type" value="Genomic_DNA"/>
</dbReference>
<name>A0A1Y5F3P5_9BACT</name>
<accession>A0A1Y5F3P5</accession>
<gene>
    <name evidence="1" type="ORF">A9Q84_17290</name>
</gene>